<gene>
    <name evidence="2" type="ORF">Syn7803US103_77</name>
</gene>
<dbReference type="RefSeq" id="YP_009134059.1">
    <property type="nucleotide sequence ID" value="NC_026926.1"/>
</dbReference>
<organism evidence="2 3">
    <name type="scientific">Synechococcus phage ACG-2014j</name>
    <dbReference type="NCBI Taxonomy" id="1493514"/>
    <lineage>
        <taxon>Viruses</taxon>
        <taxon>Duplodnaviria</taxon>
        <taxon>Heunggongvirae</taxon>
        <taxon>Uroviricota</taxon>
        <taxon>Caudoviricetes</taxon>
        <taxon>Pantevenvirales</taxon>
        <taxon>Kyanoviridae</taxon>
        <taxon>Potamoivirus</taxon>
        <taxon>Potamoivirus tusconj</taxon>
    </lineage>
</organism>
<sequence length="194" mass="22998">MLRSVTEDKVSNFIYESTIPLDVCDQLIDFYHTSEEFEKRSGQISNIAGSNPDHKESIDLSIPINYAKFDQRLDNYFVLLHQSFLSFFEKYKQAELPSVISNVFNIQWYPPNGGYKIWHFERTNQKHSRKRHLVWMTYLTDNPDGGTEFYFQDLYIPAEKGKTIIWPAEWTHTHKGRVDSNLEKMIITGWMEFK</sequence>
<name>A0A0E3FA29_9CAUD</name>
<dbReference type="OrthoDB" id="11494at10239"/>
<dbReference type="EMBL" id="KJ019069">
    <property type="protein sequence ID" value="AIX23972.1"/>
    <property type="molecule type" value="Genomic_DNA"/>
</dbReference>
<evidence type="ECO:0000259" key="1">
    <source>
        <dbReference type="Pfam" id="PF13640"/>
    </source>
</evidence>
<reference evidence="2 3" key="1">
    <citation type="submission" date="2013-12" db="EMBL/GenBank/DDBJ databases">
        <title>Ecological redundancy of diverse viral populations within a natural community.</title>
        <authorList>
            <person name="Gregory A.C."/>
            <person name="LaButti K."/>
            <person name="Copeland A."/>
            <person name="Woyke T."/>
            <person name="Sullivan M.B."/>
        </authorList>
    </citation>
    <scope>NUCLEOTIDE SEQUENCE [LARGE SCALE GENOMIC DNA]</scope>
    <source>
        <strain evidence="2">Syn7803US103</strain>
    </source>
</reference>
<dbReference type="Gene3D" id="2.60.120.620">
    <property type="entry name" value="q2cbj1_9rhob like domain"/>
    <property type="match status" value="1"/>
</dbReference>
<evidence type="ECO:0000313" key="3">
    <source>
        <dbReference type="Proteomes" id="UP000033008"/>
    </source>
</evidence>
<protein>
    <recommendedName>
        <fullName evidence="1">Prolyl 4-hydroxylase alpha subunit Fe(2+) 2OG dioxygenase domain-containing protein</fullName>
    </recommendedName>
</protein>
<dbReference type="Pfam" id="PF13640">
    <property type="entry name" value="2OG-FeII_Oxy_3"/>
    <property type="match status" value="1"/>
</dbReference>
<dbReference type="Proteomes" id="UP000033008">
    <property type="component" value="Segment"/>
</dbReference>
<proteinExistence type="predicted"/>
<dbReference type="GeneID" id="24171255"/>
<evidence type="ECO:0000313" key="2">
    <source>
        <dbReference type="EMBL" id="AIX23972.1"/>
    </source>
</evidence>
<dbReference type="InterPro" id="IPR044862">
    <property type="entry name" value="Pro_4_hyd_alph_FE2OG_OXY"/>
</dbReference>
<dbReference type="KEGG" id="vg:24171255"/>
<accession>A0A0E3FA29</accession>
<feature type="domain" description="Prolyl 4-hydroxylase alpha subunit Fe(2+) 2OG dioxygenase" evidence="1">
    <location>
        <begin position="107"/>
        <end position="191"/>
    </location>
</feature>